<dbReference type="STRING" id="313596.RB2501_04065"/>
<evidence type="ECO:0000313" key="3">
    <source>
        <dbReference type="Proteomes" id="UP000009049"/>
    </source>
</evidence>
<evidence type="ECO:0000313" key="2">
    <source>
        <dbReference type="EMBL" id="EAR16041.1"/>
    </source>
</evidence>
<dbReference type="AlphaFoldDB" id="A4CGI3"/>
<evidence type="ECO:0008006" key="4">
    <source>
        <dbReference type="Google" id="ProtNLM"/>
    </source>
</evidence>
<proteinExistence type="predicted"/>
<dbReference type="KEGG" id="rbi:RB2501_04065"/>
<name>A4CGI3_ROBBH</name>
<dbReference type="Pfam" id="PF14079">
    <property type="entry name" value="DUF4260"/>
    <property type="match status" value="1"/>
</dbReference>
<sequence length="122" mass="13798">MKRVLQLEEILLFAGGIFLFAQLPFAWWWFPLLILTPDIGMVGYLAGPVTGAWTYNLFHHRGFAFAIWVAGMLLALPLLQLAGIILFSHVAMDRIFGYGLKHTRGFQYTHLGEIGKNAKRHA</sequence>
<organism evidence="2 3">
    <name type="scientific">Robiginitalea biformata (strain ATCC BAA-864 / DSM 15991 / KCTC 12146 / HTCC2501)</name>
    <dbReference type="NCBI Taxonomy" id="313596"/>
    <lineage>
        <taxon>Bacteria</taxon>
        <taxon>Pseudomonadati</taxon>
        <taxon>Bacteroidota</taxon>
        <taxon>Flavobacteriia</taxon>
        <taxon>Flavobacteriales</taxon>
        <taxon>Flavobacteriaceae</taxon>
        <taxon>Robiginitalea</taxon>
    </lineage>
</organism>
<keyword evidence="1" id="KW-1133">Transmembrane helix</keyword>
<keyword evidence="3" id="KW-1185">Reference proteome</keyword>
<gene>
    <name evidence="2" type="ordered locus">RB2501_04065</name>
</gene>
<feature type="transmembrane region" description="Helical" evidence="1">
    <location>
        <begin position="63"/>
        <end position="87"/>
    </location>
</feature>
<evidence type="ECO:0000256" key="1">
    <source>
        <dbReference type="SAM" id="Phobius"/>
    </source>
</evidence>
<protein>
    <recommendedName>
        <fullName evidence="4">DUF4260 domain-containing protein</fullName>
    </recommendedName>
</protein>
<dbReference type="OrthoDB" id="9813911at2"/>
<reference evidence="2 3" key="1">
    <citation type="journal article" date="2009" name="J. Bacteriol.">
        <title>Complete genome sequence of Robiginitalea biformata HTCC2501.</title>
        <authorList>
            <person name="Oh H.M."/>
            <person name="Giovannoni S.J."/>
            <person name="Lee K."/>
            <person name="Ferriera S."/>
            <person name="Johnson J."/>
            <person name="Cho J.C."/>
        </authorList>
    </citation>
    <scope>NUCLEOTIDE SEQUENCE [LARGE SCALE GENOMIC DNA]</scope>
    <source>
        <strain evidence="3">ATCC BAA-864 / HTCC2501 / KCTC 12146</strain>
    </source>
</reference>
<keyword evidence="1" id="KW-0472">Membrane</keyword>
<dbReference type="EMBL" id="CP001712">
    <property type="protein sequence ID" value="EAR16041.1"/>
    <property type="molecule type" value="Genomic_DNA"/>
</dbReference>
<dbReference type="HOGENOM" id="CLU_144225_0_0_10"/>
<dbReference type="Proteomes" id="UP000009049">
    <property type="component" value="Chromosome"/>
</dbReference>
<dbReference type="eggNOG" id="ENOG5032SZF">
    <property type="taxonomic scope" value="Bacteria"/>
</dbReference>
<accession>A4CGI3</accession>
<dbReference type="RefSeq" id="WP_012813736.1">
    <property type="nucleotide sequence ID" value="NC_013222.1"/>
</dbReference>
<feature type="transmembrane region" description="Helical" evidence="1">
    <location>
        <begin position="12"/>
        <end position="30"/>
    </location>
</feature>
<dbReference type="InterPro" id="IPR025356">
    <property type="entry name" value="DUF4260"/>
</dbReference>
<keyword evidence="1" id="KW-0812">Transmembrane</keyword>